<feature type="region of interest" description="Disordered" evidence="1">
    <location>
        <begin position="281"/>
        <end position="302"/>
    </location>
</feature>
<dbReference type="PANTHER" id="PTHR37089:SF1">
    <property type="entry name" value="MEMBRANE PROTEIN"/>
    <property type="match status" value="1"/>
</dbReference>
<feature type="chain" id="PRO_5046066805" evidence="2">
    <location>
        <begin position="35"/>
        <end position="338"/>
    </location>
</feature>
<feature type="domain" description="Spore coat protein U/FanG" evidence="3">
    <location>
        <begin position="34"/>
        <end position="171"/>
    </location>
</feature>
<dbReference type="PANTHER" id="PTHR37089">
    <property type="entry name" value="PROTEIN U-RELATED"/>
    <property type="match status" value="1"/>
</dbReference>
<gene>
    <name evidence="4" type="ORF">GCM10009038_09310</name>
</gene>
<dbReference type="SMART" id="SM00972">
    <property type="entry name" value="SCPU"/>
    <property type="match status" value="2"/>
</dbReference>
<dbReference type="Pfam" id="PF05229">
    <property type="entry name" value="SCPU"/>
    <property type="match status" value="2"/>
</dbReference>
<sequence length="338" mass="34582">MTTRSRSGWRLATRALALLAGFAACLLLSRPGWACSVVTANPSASFGSVTSLVVGTTQQQTQALPSAGLRCPGSTLGLIVTGDRVNATVSSANGAGLRNSAGDTIGYTIFADAAGQAQITPGTAYNYYNSYILGLLGLLGGQAANLPMYFRTQPGSAGNVSAGTYTDTLTVSWNWSICTGIGVAGVCLGRNSGTATTVISLSLTISPDCAIDAPSLDFGSAPLVSGFDAVTQTISIRCTKGSSYTVGINDGLNASGTQRRMAAGGNFLAYEIYQGASSQTRWGSSGSARRSSATADLQPGNTDGVSWQGFTYRAEILPAQATPPPATYTDTLVVDVAF</sequence>
<evidence type="ECO:0000256" key="2">
    <source>
        <dbReference type="SAM" id="SignalP"/>
    </source>
</evidence>
<organism evidence="4 5">
    <name type="scientific">Salinicola rhizosphaerae</name>
    <dbReference type="NCBI Taxonomy" id="1443141"/>
    <lineage>
        <taxon>Bacteria</taxon>
        <taxon>Pseudomonadati</taxon>
        <taxon>Pseudomonadota</taxon>
        <taxon>Gammaproteobacteria</taxon>
        <taxon>Oceanospirillales</taxon>
        <taxon>Halomonadaceae</taxon>
        <taxon>Salinicola</taxon>
    </lineage>
</organism>
<dbReference type="PROSITE" id="PS51257">
    <property type="entry name" value="PROKAR_LIPOPROTEIN"/>
    <property type="match status" value="1"/>
</dbReference>
<accession>A0ABQ3DRK4</accession>
<keyword evidence="2" id="KW-0732">Signal</keyword>
<proteinExistence type="predicted"/>
<dbReference type="EMBL" id="BMZI01000002">
    <property type="protein sequence ID" value="GHB13275.1"/>
    <property type="molecule type" value="Genomic_DNA"/>
</dbReference>
<keyword evidence="5" id="KW-1185">Reference proteome</keyword>
<dbReference type="InterPro" id="IPR007893">
    <property type="entry name" value="Spore_coat_U/FanG"/>
</dbReference>
<reference evidence="5" key="1">
    <citation type="journal article" date="2019" name="Int. J. Syst. Evol. Microbiol.">
        <title>The Global Catalogue of Microorganisms (GCM) 10K type strain sequencing project: providing services to taxonomists for standard genome sequencing and annotation.</title>
        <authorList>
            <consortium name="The Broad Institute Genomics Platform"/>
            <consortium name="The Broad Institute Genome Sequencing Center for Infectious Disease"/>
            <person name="Wu L."/>
            <person name="Ma J."/>
        </authorList>
    </citation>
    <scope>NUCLEOTIDE SEQUENCE [LARGE SCALE GENOMIC DNA]</scope>
    <source>
        <strain evidence="5">KCTC 32998</strain>
    </source>
</reference>
<evidence type="ECO:0000313" key="5">
    <source>
        <dbReference type="Proteomes" id="UP000646745"/>
    </source>
</evidence>
<comment type="caution">
    <text evidence="4">The sequence shown here is derived from an EMBL/GenBank/DDBJ whole genome shotgun (WGS) entry which is preliminary data.</text>
</comment>
<evidence type="ECO:0000313" key="4">
    <source>
        <dbReference type="EMBL" id="GHB13275.1"/>
    </source>
</evidence>
<evidence type="ECO:0000256" key="1">
    <source>
        <dbReference type="SAM" id="MobiDB-lite"/>
    </source>
</evidence>
<dbReference type="InterPro" id="IPR053167">
    <property type="entry name" value="Spore_coat_component"/>
</dbReference>
<dbReference type="Proteomes" id="UP000646745">
    <property type="component" value="Unassembled WGS sequence"/>
</dbReference>
<feature type="domain" description="Spore coat protein U/FanG" evidence="3">
    <location>
        <begin position="196"/>
        <end position="334"/>
    </location>
</feature>
<evidence type="ECO:0000259" key="3">
    <source>
        <dbReference type="Pfam" id="PF05229"/>
    </source>
</evidence>
<protein>
    <submittedName>
        <fullName evidence="4">Protein CsuE</fullName>
    </submittedName>
</protein>
<name>A0ABQ3DRK4_9GAMM</name>
<feature type="signal peptide" evidence="2">
    <location>
        <begin position="1"/>
        <end position="34"/>
    </location>
</feature>
<dbReference type="RefSeq" id="WP_189443480.1">
    <property type="nucleotide sequence ID" value="NZ_BMZI01000002.1"/>
</dbReference>
<feature type="compositionally biased region" description="Low complexity" evidence="1">
    <location>
        <begin position="283"/>
        <end position="293"/>
    </location>
</feature>